<keyword evidence="7 14" id="KW-0812">Transmembrane</keyword>
<evidence type="ECO:0000256" key="14">
    <source>
        <dbReference type="SAM" id="Phobius"/>
    </source>
</evidence>
<comment type="subcellular location">
    <subcellularLocation>
        <location evidence="1">Membrane</location>
        <topology evidence="1">Multi-pass membrane protein</topology>
    </subcellularLocation>
</comment>
<keyword evidence="9" id="KW-0443">Lipid metabolism</keyword>
<keyword evidence="8 14" id="KW-1133">Transmembrane helix</keyword>
<evidence type="ECO:0000256" key="13">
    <source>
        <dbReference type="ARBA" id="ARBA00048586"/>
    </source>
</evidence>
<sequence length="184" mass="20109">MLRQLPNLITAGRIALVVPLAWLIARQDYRTALVVLVIAAVSDAVDGFLAKRFGWQTWIGGMLDPIADKLMLMASFVALGIAGGVPPWLPALVIGRDLVIVLGAFGYHRLIGRFDAAPTRLSKLTTLVQIAFLVLELIGLAGLARIPEPVRDAALWIVVLLTVTSGLDYVLTWGRRAWQSRHRP</sequence>
<dbReference type="EMBL" id="QFPO01000001">
    <property type="protein sequence ID" value="PZQ19681.1"/>
    <property type="molecule type" value="Genomic_DNA"/>
</dbReference>
<reference evidence="15 16" key="1">
    <citation type="submission" date="2017-08" db="EMBL/GenBank/DDBJ databases">
        <title>Infants hospitalized years apart are colonized by the same room-sourced microbial strains.</title>
        <authorList>
            <person name="Brooks B."/>
            <person name="Olm M.R."/>
            <person name="Firek B.A."/>
            <person name="Baker R."/>
            <person name="Thomas B.C."/>
            <person name="Morowitz M.J."/>
            <person name="Banfield J.F."/>
        </authorList>
    </citation>
    <scope>NUCLEOTIDE SEQUENCE [LARGE SCALE GENOMIC DNA]</scope>
    <source>
        <strain evidence="15">S2_005_003_R2_42</strain>
    </source>
</reference>
<dbReference type="GO" id="GO:0016020">
    <property type="term" value="C:membrane"/>
    <property type="evidence" value="ECO:0007669"/>
    <property type="project" value="UniProtKB-SubCell"/>
</dbReference>
<dbReference type="PANTHER" id="PTHR14269:SF11">
    <property type="entry name" value="CDP-DIACYLGLYCEROL--GLYCEROL-3-PHOSPHATE 3-PHOSPHATIDYLTRANSFERASE"/>
    <property type="match status" value="1"/>
</dbReference>
<evidence type="ECO:0000256" key="9">
    <source>
        <dbReference type="ARBA" id="ARBA00023098"/>
    </source>
</evidence>
<keyword evidence="6" id="KW-0444">Lipid biosynthesis</keyword>
<dbReference type="Proteomes" id="UP000249046">
    <property type="component" value="Unassembled WGS sequence"/>
</dbReference>
<evidence type="ECO:0000256" key="12">
    <source>
        <dbReference type="ARBA" id="ARBA00023264"/>
    </source>
</evidence>
<name>A0A2W5KRI3_9GAMM</name>
<dbReference type="InterPro" id="IPR043130">
    <property type="entry name" value="CDP-OH_PTrfase_TM_dom"/>
</dbReference>
<comment type="similarity">
    <text evidence="3">Belongs to the CDP-alcohol phosphatidyltransferase class-I family.</text>
</comment>
<evidence type="ECO:0000256" key="2">
    <source>
        <dbReference type="ARBA" id="ARBA00005042"/>
    </source>
</evidence>
<feature type="transmembrane region" description="Helical" evidence="14">
    <location>
        <begin position="124"/>
        <end position="147"/>
    </location>
</feature>
<evidence type="ECO:0000256" key="4">
    <source>
        <dbReference type="ARBA" id="ARBA00013170"/>
    </source>
</evidence>
<evidence type="ECO:0000256" key="6">
    <source>
        <dbReference type="ARBA" id="ARBA00022516"/>
    </source>
</evidence>
<feature type="transmembrane region" description="Helical" evidence="14">
    <location>
        <begin position="7"/>
        <end position="25"/>
    </location>
</feature>
<evidence type="ECO:0000256" key="10">
    <source>
        <dbReference type="ARBA" id="ARBA00023136"/>
    </source>
</evidence>
<dbReference type="PANTHER" id="PTHR14269">
    <property type="entry name" value="CDP-DIACYLGLYCEROL--GLYCEROL-3-PHOSPHATE 3-PHOSPHATIDYLTRANSFERASE-RELATED"/>
    <property type="match status" value="1"/>
</dbReference>
<keyword evidence="12" id="KW-1208">Phospholipid metabolism</keyword>
<dbReference type="Gene3D" id="1.20.120.1760">
    <property type="match status" value="1"/>
</dbReference>
<protein>
    <recommendedName>
        <fullName evidence="5">CDP-diacylglycerol--glycerol-3-phosphate 3-phosphatidyltransferase</fullName>
        <ecNumber evidence="4">2.7.8.5</ecNumber>
    </recommendedName>
</protein>
<accession>A0A2W5KRI3</accession>
<keyword evidence="10 14" id="KW-0472">Membrane</keyword>
<evidence type="ECO:0000256" key="7">
    <source>
        <dbReference type="ARBA" id="ARBA00022692"/>
    </source>
</evidence>
<evidence type="ECO:0000256" key="5">
    <source>
        <dbReference type="ARBA" id="ARBA00014944"/>
    </source>
</evidence>
<dbReference type="InterPro" id="IPR000462">
    <property type="entry name" value="CDP-OH_P_trans"/>
</dbReference>
<evidence type="ECO:0000256" key="11">
    <source>
        <dbReference type="ARBA" id="ARBA00023209"/>
    </source>
</evidence>
<organism evidence="15 16">
    <name type="scientific">Rhodanobacter denitrificans</name>
    <dbReference type="NCBI Taxonomy" id="666685"/>
    <lineage>
        <taxon>Bacteria</taxon>
        <taxon>Pseudomonadati</taxon>
        <taxon>Pseudomonadota</taxon>
        <taxon>Gammaproteobacteria</taxon>
        <taxon>Lysobacterales</taxon>
        <taxon>Rhodanobacteraceae</taxon>
        <taxon>Rhodanobacter</taxon>
    </lineage>
</organism>
<keyword evidence="11" id="KW-0594">Phospholipid biosynthesis</keyword>
<dbReference type="GO" id="GO:0008444">
    <property type="term" value="F:CDP-diacylglycerol-glycerol-3-phosphate 3-phosphatidyltransferase activity"/>
    <property type="evidence" value="ECO:0007669"/>
    <property type="project" value="UniProtKB-EC"/>
</dbReference>
<evidence type="ECO:0000313" key="16">
    <source>
        <dbReference type="Proteomes" id="UP000249046"/>
    </source>
</evidence>
<comment type="pathway">
    <text evidence="2">Phospholipid metabolism; phosphatidylglycerol biosynthesis; phosphatidylglycerol from CDP-diacylglycerol: step 1/2.</text>
</comment>
<evidence type="ECO:0000256" key="8">
    <source>
        <dbReference type="ARBA" id="ARBA00022989"/>
    </source>
</evidence>
<keyword evidence="15" id="KW-0808">Transferase</keyword>
<dbReference type="Pfam" id="PF01066">
    <property type="entry name" value="CDP-OH_P_transf"/>
    <property type="match status" value="1"/>
</dbReference>
<dbReference type="AlphaFoldDB" id="A0A2W5KRI3"/>
<comment type="caution">
    <text evidence="15">The sequence shown here is derived from an EMBL/GenBank/DDBJ whole genome shotgun (WGS) entry which is preliminary data.</text>
</comment>
<dbReference type="InterPro" id="IPR004570">
    <property type="entry name" value="Phosphatidylglycerol_P_synth"/>
</dbReference>
<comment type="catalytic activity">
    <reaction evidence="13">
        <text>a CDP-1,2-diacyl-sn-glycerol + sn-glycerol 3-phosphate = a 1,2-diacyl-sn-glycero-3-phospho-(1'-sn-glycero-3'-phosphate) + CMP + H(+)</text>
        <dbReference type="Rhea" id="RHEA:12593"/>
        <dbReference type="ChEBI" id="CHEBI:15378"/>
        <dbReference type="ChEBI" id="CHEBI:57597"/>
        <dbReference type="ChEBI" id="CHEBI:58332"/>
        <dbReference type="ChEBI" id="CHEBI:60110"/>
        <dbReference type="ChEBI" id="CHEBI:60377"/>
        <dbReference type="EC" id="2.7.8.5"/>
    </reaction>
</comment>
<proteinExistence type="inferred from homology"/>
<dbReference type="EC" id="2.7.8.5" evidence="4"/>
<dbReference type="InterPro" id="IPR050324">
    <property type="entry name" value="CDP-alcohol_PTase-I"/>
</dbReference>
<dbReference type="PIRSF" id="PIRSF000847">
    <property type="entry name" value="Phos_ph_gly_syn"/>
    <property type="match status" value="1"/>
</dbReference>
<gene>
    <name evidence="15" type="ORF">DI564_00075</name>
</gene>
<evidence type="ECO:0000256" key="3">
    <source>
        <dbReference type="ARBA" id="ARBA00010441"/>
    </source>
</evidence>
<feature type="transmembrane region" description="Helical" evidence="14">
    <location>
        <begin position="31"/>
        <end position="49"/>
    </location>
</feature>
<evidence type="ECO:0000313" key="15">
    <source>
        <dbReference type="EMBL" id="PZQ19681.1"/>
    </source>
</evidence>
<feature type="transmembrane region" description="Helical" evidence="14">
    <location>
        <begin position="70"/>
        <end position="88"/>
    </location>
</feature>
<feature type="transmembrane region" description="Helical" evidence="14">
    <location>
        <begin position="153"/>
        <end position="174"/>
    </location>
</feature>
<evidence type="ECO:0000256" key="1">
    <source>
        <dbReference type="ARBA" id="ARBA00004141"/>
    </source>
</evidence>
<dbReference type="GO" id="GO:0046474">
    <property type="term" value="P:glycerophospholipid biosynthetic process"/>
    <property type="evidence" value="ECO:0007669"/>
    <property type="project" value="TreeGrafter"/>
</dbReference>